<feature type="chain" id="PRO_5045537203" evidence="1">
    <location>
        <begin position="27"/>
        <end position="380"/>
    </location>
</feature>
<evidence type="ECO:0000313" key="3">
    <source>
        <dbReference type="Proteomes" id="UP001597393"/>
    </source>
</evidence>
<gene>
    <name evidence="2" type="ORF">ACFSQ3_09090</name>
</gene>
<dbReference type="SUPFAM" id="SSF56935">
    <property type="entry name" value="Porins"/>
    <property type="match status" value="1"/>
</dbReference>
<evidence type="ECO:0000256" key="1">
    <source>
        <dbReference type="SAM" id="SignalP"/>
    </source>
</evidence>
<evidence type="ECO:0000313" key="2">
    <source>
        <dbReference type="EMBL" id="MFD2599107.1"/>
    </source>
</evidence>
<protein>
    <submittedName>
        <fullName evidence="2">Uncharacterized protein</fullName>
    </submittedName>
</protein>
<proteinExistence type="predicted"/>
<reference evidence="3" key="1">
    <citation type="journal article" date="2019" name="Int. J. Syst. Evol. Microbiol.">
        <title>The Global Catalogue of Microorganisms (GCM) 10K type strain sequencing project: providing services to taxonomists for standard genome sequencing and annotation.</title>
        <authorList>
            <consortium name="The Broad Institute Genomics Platform"/>
            <consortium name="The Broad Institute Genome Sequencing Center for Infectious Disease"/>
            <person name="Wu L."/>
            <person name="Ma J."/>
        </authorList>
    </citation>
    <scope>NUCLEOTIDE SEQUENCE [LARGE SCALE GENOMIC DNA]</scope>
    <source>
        <strain evidence="3">KCTC 42248</strain>
    </source>
</reference>
<name>A0ABW5NMR5_9SPHI</name>
<dbReference type="EMBL" id="JBHUMA010000006">
    <property type="protein sequence ID" value="MFD2599107.1"/>
    <property type="molecule type" value="Genomic_DNA"/>
</dbReference>
<comment type="caution">
    <text evidence="2">The sequence shown here is derived from an EMBL/GenBank/DDBJ whole genome shotgun (WGS) entry which is preliminary data.</text>
</comment>
<feature type="signal peptide" evidence="1">
    <location>
        <begin position="1"/>
        <end position="26"/>
    </location>
</feature>
<accession>A0ABW5NMR5</accession>
<organism evidence="2 3">
    <name type="scientific">Sphingobacterium corticis</name>
    <dbReference type="NCBI Taxonomy" id="1812823"/>
    <lineage>
        <taxon>Bacteria</taxon>
        <taxon>Pseudomonadati</taxon>
        <taxon>Bacteroidota</taxon>
        <taxon>Sphingobacteriia</taxon>
        <taxon>Sphingobacteriales</taxon>
        <taxon>Sphingobacteriaceae</taxon>
        <taxon>Sphingobacterium</taxon>
    </lineage>
</organism>
<sequence>MIDHKPRYRLFLIFLLAAIYTFQCHAQDSLAFKLHGGLRFNYVYSTWDQDQKNQGGTIAYDVFRINPTASYGNFTLDAEYRQYSSSFGGGFLKHGWIGYEFKDGEQLHVGLVSVPFGLQPVTGNSWFYNIGYYLGLEDNYDMGVRYSRQKERWDYDFAFIKNAETLDLGGDTELSQSRFAYDIVGRNKKVNQVNANVVYKTTGAIQQQIGLSGQLGGLYNIDTKKMGNHYAASLAYQVDYSTWNLKASFIHAIHNPMNAAGTSNQVMELGAYGSAYETATNFHVYTVGLAKNFSVNWKPMQALVVYHDFGYMQKHVKSFENSYMQVTGVRTNIGPIITYIDYATGLNHSWFGGNFVNDFSLGDPNAKRQSRFNINLGYYF</sequence>
<dbReference type="Proteomes" id="UP001597393">
    <property type="component" value="Unassembled WGS sequence"/>
</dbReference>
<keyword evidence="1" id="KW-0732">Signal</keyword>
<keyword evidence="3" id="KW-1185">Reference proteome</keyword>